<dbReference type="RefSeq" id="WP_194265372.1">
    <property type="nucleotide sequence ID" value="NZ_JABCQF010000010.1"/>
</dbReference>
<reference evidence="1 2" key="2">
    <citation type="submission" date="2020-11" db="EMBL/GenBank/DDBJ databases">
        <title>Description of novel Gluconobacter species.</title>
        <authorList>
            <person name="Cleenwerck I."/>
            <person name="Cnockaert M."/>
            <person name="Borremans W."/>
            <person name="Wieme A.D."/>
            <person name="De Vuyst L."/>
            <person name="Vandamme P."/>
        </authorList>
    </citation>
    <scope>NUCLEOTIDE SEQUENCE [LARGE SCALE GENOMIC DNA]</scope>
    <source>
        <strain evidence="1 2">R-71646</strain>
    </source>
</reference>
<dbReference type="Proteomes" id="UP000644588">
    <property type="component" value="Unassembled WGS sequence"/>
</dbReference>
<dbReference type="EMBL" id="JABCQF010000010">
    <property type="protein sequence ID" value="MBF0883609.1"/>
    <property type="molecule type" value="Genomic_DNA"/>
</dbReference>
<dbReference type="InterPro" id="IPR021254">
    <property type="entry name" value="DUF2806"/>
</dbReference>
<protein>
    <submittedName>
        <fullName evidence="1">DUF2806 domain-containing protein</fullName>
    </submittedName>
</protein>
<keyword evidence="2" id="KW-1185">Reference proteome</keyword>
<reference evidence="2" key="1">
    <citation type="submission" date="2020-04" db="EMBL/GenBank/DDBJ databases">
        <title>Description of novel Gluconacetobacter.</title>
        <authorList>
            <person name="Sombolestani A."/>
        </authorList>
    </citation>
    <scope>NUCLEOTIDE SEQUENCE [LARGE SCALE GENOMIC DNA]</scope>
    <source>
        <strain evidence="2">R-71646</strain>
    </source>
</reference>
<organism evidence="1 2">
    <name type="scientific">Gluconobacter potus</name>
    <dbReference type="NCBI Taxonomy" id="2724927"/>
    <lineage>
        <taxon>Bacteria</taxon>
        <taxon>Pseudomonadati</taxon>
        <taxon>Pseudomonadota</taxon>
        <taxon>Alphaproteobacteria</taxon>
        <taxon>Acetobacterales</taxon>
        <taxon>Acetobacteraceae</taxon>
        <taxon>Gluconobacter</taxon>
    </lineage>
</organism>
<accession>A0ABR9YPA4</accession>
<sequence>MAADLSSIIIGAVSGQTLPAVWNMIPEGVKNRCGQGFDRLTGKFTHRWDREDKKENADVDDSIKREDHKSEAQKHVLELLVPDIAKKISADPDSMERVIIDVMGDAYRKQQNKDAVAEKASKDISEKYTNSSDTNEALDEDWLNFFLSYAEKATSEYARQLWGRIFSGEIRHPGRFSISTLRLLSEIDQKTAQHFVKISSFLMGDAIYFPKEYKSKNFSDLLKLENAGLINGISAPLVSVFSDESAEFGQLMDEEFIILVKTNKKNITELRINAIFLTDVGRELIKIIDKTERNPDKISKIEEALKENISVSGYFIHRITNRNKNELSCETNPISSWERK</sequence>
<evidence type="ECO:0000313" key="2">
    <source>
        <dbReference type="Proteomes" id="UP000644588"/>
    </source>
</evidence>
<evidence type="ECO:0000313" key="1">
    <source>
        <dbReference type="EMBL" id="MBF0883609.1"/>
    </source>
</evidence>
<gene>
    <name evidence="1" type="ORF">HKD31_12780</name>
</gene>
<name>A0ABR9YPA4_9PROT</name>
<comment type="caution">
    <text evidence="1">The sequence shown here is derived from an EMBL/GenBank/DDBJ whole genome shotgun (WGS) entry which is preliminary data.</text>
</comment>
<proteinExistence type="predicted"/>
<dbReference type="Pfam" id="PF10987">
    <property type="entry name" value="DUF2806"/>
    <property type="match status" value="1"/>
</dbReference>